<feature type="signal peptide" evidence="5">
    <location>
        <begin position="1"/>
        <end position="19"/>
    </location>
</feature>
<dbReference type="InParanoid" id="A0A1M6ET98"/>
<reference evidence="6 7" key="1">
    <citation type="submission" date="2016-11" db="EMBL/GenBank/DDBJ databases">
        <authorList>
            <person name="Jaros S."/>
            <person name="Januszkiewicz K."/>
            <person name="Wedrychowicz H."/>
        </authorList>
    </citation>
    <scope>NUCLEOTIDE SEQUENCE [LARGE SCALE GENOMIC DNA]</scope>
    <source>
        <strain evidence="6 7">DSM 18772</strain>
    </source>
</reference>
<name>A0A1M6ET98_9BACT</name>
<dbReference type="PROSITE" id="PS50005">
    <property type="entry name" value="TPR"/>
    <property type="match status" value="2"/>
</dbReference>
<feature type="repeat" description="TPR" evidence="3">
    <location>
        <begin position="450"/>
        <end position="483"/>
    </location>
</feature>
<dbReference type="PANTHER" id="PTHR44943">
    <property type="entry name" value="CELLULOSE SYNTHASE OPERON PROTEIN C"/>
    <property type="match status" value="1"/>
</dbReference>
<evidence type="ECO:0000256" key="2">
    <source>
        <dbReference type="ARBA" id="ARBA00022803"/>
    </source>
</evidence>
<dbReference type="InterPro" id="IPR011990">
    <property type="entry name" value="TPR-like_helical_dom_sf"/>
</dbReference>
<evidence type="ECO:0000313" key="7">
    <source>
        <dbReference type="Proteomes" id="UP000184510"/>
    </source>
</evidence>
<dbReference type="Pfam" id="PF13432">
    <property type="entry name" value="TPR_16"/>
    <property type="match status" value="2"/>
</dbReference>
<evidence type="ECO:0000313" key="6">
    <source>
        <dbReference type="EMBL" id="SHI88635.1"/>
    </source>
</evidence>
<proteinExistence type="predicted"/>
<accession>A0A1M6ET98</accession>
<dbReference type="STRING" id="1123071.SAMN02745181_1115"/>
<dbReference type="SUPFAM" id="SSF48452">
    <property type="entry name" value="TPR-like"/>
    <property type="match status" value="4"/>
</dbReference>
<evidence type="ECO:0000256" key="1">
    <source>
        <dbReference type="ARBA" id="ARBA00022737"/>
    </source>
</evidence>
<dbReference type="Proteomes" id="UP000184510">
    <property type="component" value="Unassembled WGS sequence"/>
</dbReference>
<dbReference type="SMART" id="SM00028">
    <property type="entry name" value="TPR"/>
    <property type="match status" value="12"/>
</dbReference>
<feature type="repeat" description="TPR" evidence="3">
    <location>
        <begin position="526"/>
        <end position="559"/>
    </location>
</feature>
<dbReference type="InterPro" id="IPR019734">
    <property type="entry name" value="TPR_rpt"/>
</dbReference>
<feature type="region of interest" description="Disordered" evidence="4">
    <location>
        <begin position="764"/>
        <end position="784"/>
    </location>
</feature>
<gene>
    <name evidence="6" type="ORF">SAMN02745181_1115</name>
</gene>
<keyword evidence="7" id="KW-1185">Reference proteome</keyword>
<dbReference type="Gene3D" id="1.25.40.10">
    <property type="entry name" value="Tetratricopeptide repeat domain"/>
    <property type="match status" value="6"/>
</dbReference>
<evidence type="ECO:0000256" key="5">
    <source>
        <dbReference type="SAM" id="SignalP"/>
    </source>
</evidence>
<organism evidence="6 7">
    <name type="scientific">Rubritalea squalenifaciens DSM 18772</name>
    <dbReference type="NCBI Taxonomy" id="1123071"/>
    <lineage>
        <taxon>Bacteria</taxon>
        <taxon>Pseudomonadati</taxon>
        <taxon>Verrucomicrobiota</taxon>
        <taxon>Verrucomicrobiia</taxon>
        <taxon>Verrucomicrobiales</taxon>
        <taxon>Rubritaleaceae</taxon>
        <taxon>Rubritalea</taxon>
    </lineage>
</organism>
<evidence type="ECO:0000256" key="4">
    <source>
        <dbReference type="SAM" id="MobiDB-lite"/>
    </source>
</evidence>
<dbReference type="InterPro" id="IPR051685">
    <property type="entry name" value="Ycf3/AcsC/BcsC/TPR_MFPF"/>
</dbReference>
<dbReference type="AlphaFoldDB" id="A0A1M6ET98"/>
<keyword evidence="1" id="KW-0677">Repeat</keyword>
<dbReference type="RefSeq" id="WP_143158467.1">
    <property type="nucleotide sequence ID" value="NZ_FQYR01000002.1"/>
</dbReference>
<feature type="chain" id="PRO_5013133226" evidence="5">
    <location>
        <begin position="20"/>
        <end position="784"/>
    </location>
</feature>
<dbReference type="Pfam" id="PF13181">
    <property type="entry name" value="TPR_8"/>
    <property type="match status" value="1"/>
</dbReference>
<dbReference type="EMBL" id="FQYR01000002">
    <property type="protein sequence ID" value="SHI88635.1"/>
    <property type="molecule type" value="Genomic_DNA"/>
</dbReference>
<dbReference type="OrthoDB" id="174598at2"/>
<evidence type="ECO:0000256" key="3">
    <source>
        <dbReference type="PROSITE-ProRule" id="PRU00339"/>
    </source>
</evidence>
<dbReference type="Pfam" id="PF13174">
    <property type="entry name" value="TPR_6"/>
    <property type="match status" value="3"/>
</dbReference>
<sequence length="784" mass="88692">MRHLTLITLALASPITVSAQEPARALQADPANDYFARAQQLYETGRTAARPEDKAEFFQKAIPVLRDYIQRFPRHENTQAAYYYLADAYYETQQQDRAIPIFELIVRQYQKGRFVSAAAYRLAYANYSKKDFRNAARLFGITALNASQPEDQIRAAYFQAQCYILLEQNERALPILKDISKAETKSPYKDQAIMKIGHILLANKQYEDALASFQKLLAGEQPAPLKAEASFHAGLAAAALNMSKLAESLFQGTLSAKDSVWIPQAHIALLNLYYKNENYDALIKQAEQSNVELEPKMIAKQGVMVGRAFLRKKNYPKAVDYFLEIEQAVPGTDMAFEAGYFKLLSFFNMKGSRIVDQVDHFIQNYAVGRGTHKYIHQALFMKAETQYAAKNYKEAAKTYNSIDPKLIDELNLPSFLYKKAWCLAETDNHAGAAKSFSEFIDLDPDDPRTITAYAMRGESFLELDDRVNALRDFDMVIQKSPNTKLAAMALQNSAKIQRQAKQYQDMINRLSTLLKDYKDLPNQTIANANYWIGWGYYKLEQYAEAPPYLDKAIQLDKQSYGKQAVMLSILCHYSLKDLANLTKSVETADEIGLYDKVPLPVFRWLGSQYYNSGDFEKAASHLESGLEKGVPQKTPAIIWRLLTKSQLQSGNLEDALDSANKLLSIEKEDAYIVDAKLDKTNILLGLQRYGDAKMIGDEALQMRPTGKVKAGLLMAMGDISFQTNDFNEASKHYVLLVSNFENLDLHAEALYKLSQALDKAGKSKEASEYKKQLQQKYPNYKPAS</sequence>
<keyword evidence="5" id="KW-0732">Signal</keyword>
<keyword evidence="2 3" id="KW-0802">TPR repeat</keyword>
<protein>
    <submittedName>
        <fullName evidence="6">Outer membrane protein assembly factor BamD, BamD/ComL family</fullName>
    </submittedName>
</protein>
<dbReference type="PANTHER" id="PTHR44943:SF8">
    <property type="entry name" value="TPR REPEAT-CONTAINING PROTEIN MJ0263"/>
    <property type="match status" value="1"/>
</dbReference>